<dbReference type="KEGG" id="dds:Ddes_0703"/>
<dbReference type="STRING" id="525146.Ddes_0703"/>
<accession>B8IYN4</accession>
<keyword evidence="1" id="KW-0812">Transmembrane</keyword>
<dbReference type="HOGENOM" id="CLU_1774371_0_0_7"/>
<feature type="transmembrane region" description="Helical" evidence="1">
    <location>
        <begin position="12"/>
        <end position="29"/>
    </location>
</feature>
<reference evidence="2" key="1">
    <citation type="submission" date="2009-01" db="EMBL/GenBank/DDBJ databases">
        <title>Complete sequence of Desulfovibrio desulfuricans subsp. desulfuricans str. ATCC 27774.</title>
        <authorList>
            <consortium name="US DOE Joint Genome Institute"/>
            <person name="Lucas S."/>
            <person name="Copeland A."/>
            <person name="Lapidus A."/>
            <person name="Glavina del Rio T."/>
            <person name="Tice H."/>
            <person name="Bruce D."/>
            <person name="Goodwin L."/>
            <person name="Pitluck S."/>
            <person name="Sims D."/>
            <person name="Lu M."/>
            <person name="Kiss H."/>
            <person name="Meineke L."/>
            <person name="Brettin T."/>
            <person name="Detter J.C."/>
            <person name="Han C."/>
            <person name="Larimer F."/>
            <person name="Land M."/>
            <person name="Hauser L."/>
            <person name="Kyrpides N."/>
            <person name="Ovchinnikova G."/>
            <person name="Hazen T.C."/>
        </authorList>
    </citation>
    <scope>NUCLEOTIDE SEQUENCE [LARGE SCALE GENOMIC DNA]</scope>
    <source>
        <strain evidence="2">ATCC 27774</strain>
    </source>
</reference>
<dbReference type="EMBL" id="CP001358">
    <property type="protein sequence ID" value="ACL48611.1"/>
    <property type="molecule type" value="Genomic_DNA"/>
</dbReference>
<gene>
    <name evidence="2" type="ordered locus">Ddes_0703</name>
</gene>
<evidence type="ECO:0000313" key="2">
    <source>
        <dbReference type="EMBL" id="ACL48611.1"/>
    </source>
</evidence>
<feature type="transmembrane region" description="Helical" evidence="1">
    <location>
        <begin position="112"/>
        <end position="132"/>
    </location>
</feature>
<organism evidence="2">
    <name type="scientific">Desulfovibrio desulfuricans (strain ATCC 27774 / DSM 6949 / MB)</name>
    <dbReference type="NCBI Taxonomy" id="525146"/>
    <lineage>
        <taxon>Bacteria</taxon>
        <taxon>Pseudomonadati</taxon>
        <taxon>Thermodesulfobacteriota</taxon>
        <taxon>Desulfovibrionia</taxon>
        <taxon>Desulfovibrionales</taxon>
        <taxon>Desulfovibrionaceae</taxon>
        <taxon>Desulfovibrio</taxon>
    </lineage>
</organism>
<protein>
    <submittedName>
        <fullName evidence="2">Uncharacterized protein</fullName>
    </submittedName>
</protein>
<proteinExistence type="predicted"/>
<feature type="transmembrane region" description="Helical" evidence="1">
    <location>
        <begin position="69"/>
        <end position="92"/>
    </location>
</feature>
<keyword evidence="1" id="KW-1133">Transmembrane helix</keyword>
<keyword evidence="1" id="KW-0472">Membrane</keyword>
<evidence type="ECO:0000256" key="1">
    <source>
        <dbReference type="SAM" id="Phobius"/>
    </source>
</evidence>
<feature type="transmembrane region" description="Helical" evidence="1">
    <location>
        <begin position="35"/>
        <end position="57"/>
    </location>
</feature>
<sequence>MRISVDNRHRIVLLLLVIVDHFIWLYGGHWEQASFAYVVLTECIRIFVGIALVVSFFYKKILEFSVNIILAYCAIMAILNFSGCTTEGISASSTPGAMPNILFFKKDRLVPIEYGFLASMFYIYFILSTYFFSGKYINPEVLAKKQQ</sequence>
<dbReference type="AlphaFoldDB" id="B8IYN4"/>
<name>B8IYN4_DESDA</name>